<gene>
    <name evidence="1" type="ORF">clem_00500</name>
</gene>
<keyword evidence="2" id="KW-1185">Reference proteome</keyword>
<proteinExistence type="predicted"/>
<organism evidence="1 2">
    <name type="scientific">Legionella clemsonensis</name>
    <dbReference type="NCBI Taxonomy" id="1867846"/>
    <lineage>
        <taxon>Bacteria</taxon>
        <taxon>Pseudomonadati</taxon>
        <taxon>Pseudomonadota</taxon>
        <taxon>Gammaproteobacteria</taxon>
        <taxon>Legionellales</taxon>
        <taxon>Legionellaceae</taxon>
        <taxon>Legionella</taxon>
    </lineage>
</organism>
<evidence type="ECO:0000313" key="1">
    <source>
        <dbReference type="EMBL" id="ASQ44666.1"/>
    </source>
</evidence>
<accession>A0A222NYK7</accession>
<reference evidence="2" key="1">
    <citation type="submission" date="2016-07" db="EMBL/GenBank/DDBJ databases">
        <authorList>
            <person name="Florea S."/>
            <person name="Webb J.S."/>
            <person name="Jaromczyk J."/>
            <person name="Schardl C.L."/>
        </authorList>
    </citation>
    <scope>NUCLEOTIDE SEQUENCE [LARGE SCALE GENOMIC DNA]</scope>
    <source>
        <strain evidence="2">CDC-D5610</strain>
    </source>
</reference>
<dbReference type="EMBL" id="CP016397">
    <property type="protein sequence ID" value="ASQ44666.1"/>
    <property type="molecule type" value="Genomic_DNA"/>
</dbReference>
<evidence type="ECO:0000313" key="2">
    <source>
        <dbReference type="Proteomes" id="UP000201728"/>
    </source>
</evidence>
<dbReference type="KEGG" id="lcd:clem_00500"/>
<dbReference type="Proteomes" id="UP000201728">
    <property type="component" value="Chromosome"/>
</dbReference>
<name>A0A222NYK7_9GAMM</name>
<sequence>MSLGGGRATSYHFAQDNRVKLMQHVPLLGG</sequence>
<dbReference type="AlphaFoldDB" id="A0A222NYK7"/>
<protein>
    <submittedName>
        <fullName evidence="1">Uncharacterized protein</fullName>
    </submittedName>
</protein>